<evidence type="ECO:0000256" key="1">
    <source>
        <dbReference type="SAM" id="MobiDB-lite"/>
    </source>
</evidence>
<dbReference type="EMBL" id="AMZH03006623">
    <property type="protein sequence ID" value="RRT63361.1"/>
    <property type="molecule type" value="Genomic_DNA"/>
</dbReference>
<accession>A0A426ZHC6</accession>
<dbReference type="Proteomes" id="UP000287651">
    <property type="component" value="Unassembled WGS sequence"/>
</dbReference>
<evidence type="ECO:0000313" key="3">
    <source>
        <dbReference type="Proteomes" id="UP000287651"/>
    </source>
</evidence>
<feature type="compositionally biased region" description="Basic and acidic residues" evidence="1">
    <location>
        <begin position="55"/>
        <end position="65"/>
    </location>
</feature>
<sequence length="78" mass="8171">MEGRRAPTFDGKFGARETAPLPPGPTSLSDCELGLPTHANESIPRTRAKTAMSQDEGRGSLDKYRAPQTGAGGVKGES</sequence>
<proteinExistence type="predicted"/>
<organism evidence="2 3">
    <name type="scientific">Ensete ventricosum</name>
    <name type="common">Abyssinian banana</name>
    <name type="synonym">Musa ensete</name>
    <dbReference type="NCBI Taxonomy" id="4639"/>
    <lineage>
        <taxon>Eukaryota</taxon>
        <taxon>Viridiplantae</taxon>
        <taxon>Streptophyta</taxon>
        <taxon>Embryophyta</taxon>
        <taxon>Tracheophyta</taxon>
        <taxon>Spermatophyta</taxon>
        <taxon>Magnoliopsida</taxon>
        <taxon>Liliopsida</taxon>
        <taxon>Zingiberales</taxon>
        <taxon>Musaceae</taxon>
        <taxon>Ensete</taxon>
    </lineage>
</organism>
<dbReference type="AlphaFoldDB" id="A0A426ZHC6"/>
<evidence type="ECO:0000313" key="2">
    <source>
        <dbReference type="EMBL" id="RRT63361.1"/>
    </source>
</evidence>
<gene>
    <name evidence="2" type="ORF">B296_00032951</name>
</gene>
<reference evidence="2 3" key="1">
    <citation type="journal article" date="2014" name="Agronomy (Basel)">
        <title>A Draft Genome Sequence for Ensete ventricosum, the Drought-Tolerant Tree Against Hunger.</title>
        <authorList>
            <person name="Harrison J."/>
            <person name="Moore K.A."/>
            <person name="Paszkiewicz K."/>
            <person name="Jones T."/>
            <person name="Grant M."/>
            <person name="Ambacheew D."/>
            <person name="Muzemil S."/>
            <person name="Studholme D.J."/>
        </authorList>
    </citation>
    <scope>NUCLEOTIDE SEQUENCE [LARGE SCALE GENOMIC DNA]</scope>
</reference>
<protein>
    <submittedName>
        <fullName evidence="2">Uncharacterized protein</fullName>
    </submittedName>
</protein>
<comment type="caution">
    <text evidence="2">The sequence shown here is derived from an EMBL/GenBank/DDBJ whole genome shotgun (WGS) entry which is preliminary data.</text>
</comment>
<feature type="region of interest" description="Disordered" evidence="1">
    <location>
        <begin position="1"/>
        <end position="78"/>
    </location>
</feature>
<name>A0A426ZHC6_ENSVE</name>